<feature type="domain" description="Histidine kinase/HSP90-like ATPase" evidence="2">
    <location>
        <begin position="4"/>
        <end position="129"/>
    </location>
</feature>
<dbReference type="CDD" id="cd16936">
    <property type="entry name" value="HATPase_RsbW-like"/>
    <property type="match status" value="1"/>
</dbReference>
<evidence type="ECO:0000256" key="1">
    <source>
        <dbReference type="ARBA" id="ARBA00022527"/>
    </source>
</evidence>
<keyword evidence="3" id="KW-0547">Nucleotide-binding</keyword>
<comment type="caution">
    <text evidence="3">The sequence shown here is derived from an EMBL/GenBank/DDBJ whole genome shotgun (WGS) entry which is preliminary data.</text>
</comment>
<keyword evidence="4" id="KW-1185">Reference proteome</keyword>
<reference evidence="4" key="1">
    <citation type="journal article" date="2019" name="Int. J. Syst. Evol. Microbiol.">
        <title>The Global Catalogue of Microorganisms (GCM) 10K type strain sequencing project: providing services to taxonomists for standard genome sequencing and annotation.</title>
        <authorList>
            <consortium name="The Broad Institute Genomics Platform"/>
            <consortium name="The Broad Institute Genome Sequencing Center for Infectious Disease"/>
            <person name="Wu L."/>
            <person name="Ma J."/>
        </authorList>
    </citation>
    <scope>NUCLEOTIDE SEQUENCE [LARGE SCALE GENOMIC DNA]</scope>
    <source>
        <strain evidence="4">CGMCC 4.7132</strain>
    </source>
</reference>
<evidence type="ECO:0000313" key="3">
    <source>
        <dbReference type="EMBL" id="MFC4530155.1"/>
    </source>
</evidence>
<keyword evidence="1" id="KW-0723">Serine/threonine-protein kinase</keyword>
<keyword evidence="1" id="KW-0418">Kinase</keyword>
<dbReference type="PANTHER" id="PTHR35526">
    <property type="entry name" value="ANTI-SIGMA-F FACTOR RSBW-RELATED"/>
    <property type="match status" value="1"/>
</dbReference>
<dbReference type="InterPro" id="IPR036890">
    <property type="entry name" value="HATPase_C_sf"/>
</dbReference>
<organism evidence="3 4">
    <name type="scientific">Sphaerisporangium dianthi</name>
    <dbReference type="NCBI Taxonomy" id="1436120"/>
    <lineage>
        <taxon>Bacteria</taxon>
        <taxon>Bacillati</taxon>
        <taxon>Actinomycetota</taxon>
        <taxon>Actinomycetes</taxon>
        <taxon>Streptosporangiales</taxon>
        <taxon>Streptosporangiaceae</taxon>
        <taxon>Sphaerisporangium</taxon>
    </lineage>
</organism>
<dbReference type="Proteomes" id="UP001596004">
    <property type="component" value="Unassembled WGS sequence"/>
</dbReference>
<gene>
    <name evidence="3" type="ORF">ACFO60_05210</name>
</gene>
<dbReference type="InterPro" id="IPR050267">
    <property type="entry name" value="Anti-sigma-factor_SerPK"/>
</dbReference>
<evidence type="ECO:0000313" key="4">
    <source>
        <dbReference type="Proteomes" id="UP001596004"/>
    </source>
</evidence>
<dbReference type="PANTHER" id="PTHR35526:SF6">
    <property type="entry name" value="SLR1861 PROTEIN"/>
    <property type="match status" value="1"/>
</dbReference>
<dbReference type="GO" id="GO:0005524">
    <property type="term" value="F:ATP binding"/>
    <property type="evidence" value="ECO:0007669"/>
    <property type="project" value="UniProtKB-KW"/>
</dbReference>
<accession>A0ABV9CBF3</accession>
<dbReference type="Gene3D" id="3.30.565.10">
    <property type="entry name" value="Histidine kinase-like ATPase, C-terminal domain"/>
    <property type="match status" value="1"/>
</dbReference>
<sequence>MPRIPASLSSLDQVADYVLALAERAGLSSGLAERLRLAADELATNIVVHGYGEAGGAFAVEGGMDGESVWIRFEDDARPFDPRAGYRRPEYGLPFAQRRIGGLGVYLALTAVDGFTYRRVAGRNISTLRILRDGAHHNDQRSRAG</sequence>
<keyword evidence="1" id="KW-0808">Transferase</keyword>
<keyword evidence="3" id="KW-0067">ATP-binding</keyword>
<dbReference type="SUPFAM" id="SSF55874">
    <property type="entry name" value="ATPase domain of HSP90 chaperone/DNA topoisomerase II/histidine kinase"/>
    <property type="match status" value="1"/>
</dbReference>
<evidence type="ECO:0000259" key="2">
    <source>
        <dbReference type="Pfam" id="PF13581"/>
    </source>
</evidence>
<dbReference type="EMBL" id="JBHSFP010000002">
    <property type="protein sequence ID" value="MFC4530155.1"/>
    <property type="molecule type" value="Genomic_DNA"/>
</dbReference>
<dbReference type="RefSeq" id="WP_380837626.1">
    <property type="nucleotide sequence ID" value="NZ_JBHSFP010000002.1"/>
</dbReference>
<dbReference type="InterPro" id="IPR003594">
    <property type="entry name" value="HATPase_dom"/>
</dbReference>
<proteinExistence type="predicted"/>
<name>A0ABV9CBF3_9ACTN</name>
<protein>
    <submittedName>
        <fullName evidence="3">ATP-binding protein</fullName>
    </submittedName>
</protein>
<dbReference type="Pfam" id="PF13581">
    <property type="entry name" value="HATPase_c_2"/>
    <property type="match status" value="1"/>
</dbReference>